<protein>
    <submittedName>
        <fullName evidence="1">4'-phosphopantetheinyl transferase family protein</fullName>
    </submittedName>
</protein>
<dbReference type="SUPFAM" id="SSF56214">
    <property type="entry name" value="4'-phosphopantetheinyl transferase"/>
    <property type="match status" value="1"/>
</dbReference>
<dbReference type="EMBL" id="JBHSTI010000008">
    <property type="protein sequence ID" value="MFC6239117.1"/>
    <property type="molecule type" value="Genomic_DNA"/>
</dbReference>
<keyword evidence="1" id="KW-0808">Transferase</keyword>
<name>A0ABW1T310_9ACTN</name>
<comment type="caution">
    <text evidence="1">The sequence shown here is derived from an EMBL/GenBank/DDBJ whole genome shotgun (WGS) entry which is preliminary data.</text>
</comment>
<dbReference type="GO" id="GO:0016740">
    <property type="term" value="F:transferase activity"/>
    <property type="evidence" value="ECO:0007669"/>
    <property type="project" value="UniProtKB-KW"/>
</dbReference>
<dbReference type="Gene3D" id="3.90.470.20">
    <property type="entry name" value="4'-phosphopantetheinyl transferase domain"/>
    <property type="match status" value="1"/>
</dbReference>
<proteinExistence type="predicted"/>
<dbReference type="RefSeq" id="WP_386767909.1">
    <property type="nucleotide sequence ID" value="NZ_JBHSTI010000008.1"/>
</dbReference>
<organism evidence="1 2">
    <name type="scientific">Longivirga aurantiaca</name>
    <dbReference type="NCBI Taxonomy" id="1837743"/>
    <lineage>
        <taxon>Bacteria</taxon>
        <taxon>Bacillati</taxon>
        <taxon>Actinomycetota</taxon>
        <taxon>Actinomycetes</taxon>
        <taxon>Sporichthyales</taxon>
        <taxon>Sporichthyaceae</taxon>
        <taxon>Longivirga</taxon>
    </lineage>
</organism>
<keyword evidence="2" id="KW-1185">Reference proteome</keyword>
<gene>
    <name evidence="1" type="ORF">ACFQGU_14635</name>
</gene>
<dbReference type="Proteomes" id="UP001596138">
    <property type="component" value="Unassembled WGS sequence"/>
</dbReference>
<reference evidence="2" key="1">
    <citation type="journal article" date="2019" name="Int. J. Syst. Evol. Microbiol.">
        <title>The Global Catalogue of Microorganisms (GCM) 10K type strain sequencing project: providing services to taxonomists for standard genome sequencing and annotation.</title>
        <authorList>
            <consortium name="The Broad Institute Genomics Platform"/>
            <consortium name="The Broad Institute Genome Sequencing Center for Infectious Disease"/>
            <person name="Wu L."/>
            <person name="Ma J."/>
        </authorList>
    </citation>
    <scope>NUCLEOTIDE SEQUENCE [LARGE SCALE GENOMIC DNA]</scope>
    <source>
        <strain evidence="2">CGMCC 4.7317</strain>
    </source>
</reference>
<evidence type="ECO:0000313" key="1">
    <source>
        <dbReference type="EMBL" id="MFC6239117.1"/>
    </source>
</evidence>
<sequence>MPDQTPRARARLVVAYGVRPAHELLREAAGRFHGVPPTTIVLGHECPRCGSDEHGRPLLLPTAAVRAPAHVSLARAGDLSVVALTDVGPVGVDIEAVGAAAFPGFDDVARHPDERGTDATASWVRTEALLKAHGFGLAVDPRDISIDADGSVTWDSPHEAPGPAWLRDLEVPGHVVAVVALPEQDVTGMSVVVEPASDSPSA</sequence>
<dbReference type="InterPro" id="IPR037143">
    <property type="entry name" value="4-PPantetheinyl_Trfase_dom_sf"/>
</dbReference>
<accession>A0ABW1T310</accession>
<evidence type="ECO:0000313" key="2">
    <source>
        <dbReference type="Proteomes" id="UP001596138"/>
    </source>
</evidence>